<dbReference type="Gene3D" id="3.40.50.1820">
    <property type="entry name" value="alpha/beta hydrolase"/>
    <property type="match status" value="1"/>
</dbReference>
<dbReference type="STRING" id="1384054.N790_06330"/>
<feature type="signal peptide" evidence="1">
    <location>
        <begin position="1"/>
        <end position="20"/>
    </location>
</feature>
<comment type="caution">
    <text evidence="2">The sequence shown here is derived from an EMBL/GenBank/DDBJ whole genome shotgun (WGS) entry which is preliminary data.</text>
</comment>
<dbReference type="eggNOG" id="ENOG5031GKV">
    <property type="taxonomic scope" value="Bacteria"/>
</dbReference>
<feature type="chain" id="PRO_5001869534" description="Phospholipase/carboxylesterase/thioesterase domain-containing protein" evidence="1">
    <location>
        <begin position="21"/>
        <end position="343"/>
    </location>
</feature>
<accession>A0A091BA04</accession>
<dbReference type="EMBL" id="AVCH01000149">
    <property type="protein sequence ID" value="KFN48556.1"/>
    <property type="molecule type" value="Genomic_DNA"/>
</dbReference>
<dbReference type="AlphaFoldDB" id="A0A091BA04"/>
<evidence type="ECO:0000313" key="2">
    <source>
        <dbReference type="EMBL" id="KFN48556.1"/>
    </source>
</evidence>
<name>A0A091BA04_9GAMM</name>
<keyword evidence="1" id="KW-0732">Signal</keyword>
<dbReference type="InterPro" id="IPR029058">
    <property type="entry name" value="AB_hydrolase_fold"/>
</dbReference>
<organism evidence="2 3">
    <name type="scientific">Arenimonas malthae CC-JY-1</name>
    <dbReference type="NCBI Taxonomy" id="1384054"/>
    <lineage>
        <taxon>Bacteria</taxon>
        <taxon>Pseudomonadati</taxon>
        <taxon>Pseudomonadota</taxon>
        <taxon>Gammaproteobacteria</taxon>
        <taxon>Lysobacterales</taxon>
        <taxon>Lysobacteraceae</taxon>
        <taxon>Arenimonas</taxon>
    </lineage>
</organism>
<sequence length="343" mass="36564">MHPWLALLVISATLAAPAAASSPVAPQVLREPSPLVRGEEFSRRLLSPLSAADIHRFLQASGRRLAPEDFVPGVDAVDLYVPAKAPPGGYGLLVFIPPADDFPLPRDWHAALEKRGLVVAMPRKAGNDADVIGRRIPLALHAHHHASANLAIDPERVYVGGFSGGARLAQRIAIAWPDVFRGSLQFAGSVVVGENLLPPPPRDLLDLARQRSRFVLVSGSLDLPNRRNDAEARARLESLCFAGVRGFGPPRLDHWVPDGRAFAKALDQLEAPVPAEGHDACAGMLDAEVAQALDAVEGQLARGDAAGARNALTQLDDRFGGLAAPRSLELARRIMAALPEKAD</sequence>
<dbReference type="SUPFAM" id="SSF53474">
    <property type="entry name" value="alpha/beta-Hydrolases"/>
    <property type="match status" value="1"/>
</dbReference>
<dbReference type="RefSeq" id="WP_043802431.1">
    <property type="nucleotide sequence ID" value="NZ_AVCH01000149.1"/>
</dbReference>
<proteinExistence type="predicted"/>
<dbReference type="Proteomes" id="UP000029392">
    <property type="component" value="Unassembled WGS sequence"/>
</dbReference>
<dbReference type="OrthoDB" id="5291933at2"/>
<evidence type="ECO:0000313" key="3">
    <source>
        <dbReference type="Proteomes" id="UP000029392"/>
    </source>
</evidence>
<keyword evidence="3" id="KW-1185">Reference proteome</keyword>
<evidence type="ECO:0008006" key="4">
    <source>
        <dbReference type="Google" id="ProtNLM"/>
    </source>
</evidence>
<evidence type="ECO:0000256" key="1">
    <source>
        <dbReference type="SAM" id="SignalP"/>
    </source>
</evidence>
<reference evidence="2 3" key="1">
    <citation type="submission" date="2013-09" db="EMBL/GenBank/DDBJ databases">
        <title>Genome sequencing of Arenimonas malthae.</title>
        <authorList>
            <person name="Chen F."/>
            <person name="Wang G."/>
        </authorList>
    </citation>
    <scope>NUCLEOTIDE SEQUENCE [LARGE SCALE GENOMIC DNA]</scope>
    <source>
        <strain evidence="2 3">CC-JY-1</strain>
    </source>
</reference>
<dbReference type="PATRIC" id="fig|1384054.3.peg.1235"/>
<protein>
    <recommendedName>
        <fullName evidence="4">Phospholipase/carboxylesterase/thioesterase domain-containing protein</fullName>
    </recommendedName>
</protein>
<gene>
    <name evidence="2" type="ORF">N790_06330</name>
</gene>